<dbReference type="AlphaFoldDB" id="A0A2N1KUK0"/>
<sequence>MNIEDDEENNYNYGEYEESDNDYDYENDEYNDPQLYNYDYDLYEKNNPVQGRRKSNRLNFTQGWQTFGKPNLDKEIMERKGEEQKYRNR</sequence>
<dbReference type="VEuPathDB" id="FungiDB:RhiirA1_402033"/>
<gene>
    <name evidence="2" type="ORF">RhiirC2_805293</name>
</gene>
<dbReference type="EMBL" id="LLXL01010291">
    <property type="protein sequence ID" value="PKK40819.1"/>
    <property type="molecule type" value="Genomic_DNA"/>
</dbReference>
<accession>A0A2N1KUK0</accession>
<reference evidence="2 3" key="2">
    <citation type="submission" date="2017-10" db="EMBL/GenBank/DDBJ databases">
        <title>Extensive intraspecific genome diversity in a model arbuscular mycorrhizal fungus.</title>
        <authorList>
            <person name="Chen E.C.H."/>
            <person name="Morin E."/>
            <person name="Baudet D."/>
            <person name="Noel J."/>
            <person name="Ndikumana S."/>
            <person name="Charron P."/>
            <person name="St-Onge C."/>
            <person name="Giorgi J."/>
            <person name="Grigoriev I.V."/>
            <person name="Roux C."/>
            <person name="Martin F.M."/>
            <person name="Corradi N."/>
        </authorList>
    </citation>
    <scope>NUCLEOTIDE SEQUENCE [LARGE SCALE GENOMIC DNA]</scope>
    <source>
        <strain evidence="2 3">C2</strain>
    </source>
</reference>
<evidence type="ECO:0000313" key="3">
    <source>
        <dbReference type="Proteomes" id="UP000233469"/>
    </source>
</evidence>
<protein>
    <submittedName>
        <fullName evidence="2">Uncharacterized protein</fullName>
    </submittedName>
</protein>
<name>A0A2N1KUK0_9GLOM</name>
<feature type="region of interest" description="Disordered" evidence="1">
    <location>
        <begin position="1"/>
        <end position="31"/>
    </location>
</feature>
<comment type="caution">
    <text evidence="2">The sequence shown here is derived from an EMBL/GenBank/DDBJ whole genome shotgun (WGS) entry which is preliminary data.</text>
</comment>
<evidence type="ECO:0000256" key="1">
    <source>
        <dbReference type="SAM" id="MobiDB-lite"/>
    </source>
</evidence>
<dbReference type="Proteomes" id="UP000233469">
    <property type="component" value="Unassembled WGS sequence"/>
</dbReference>
<organism evidence="2 3">
    <name type="scientific">Rhizophagus irregularis</name>
    <dbReference type="NCBI Taxonomy" id="588596"/>
    <lineage>
        <taxon>Eukaryota</taxon>
        <taxon>Fungi</taxon>
        <taxon>Fungi incertae sedis</taxon>
        <taxon>Mucoromycota</taxon>
        <taxon>Glomeromycotina</taxon>
        <taxon>Glomeromycetes</taxon>
        <taxon>Glomerales</taxon>
        <taxon>Glomeraceae</taxon>
        <taxon>Rhizophagus</taxon>
    </lineage>
</organism>
<evidence type="ECO:0000313" key="2">
    <source>
        <dbReference type="EMBL" id="PKK40819.1"/>
    </source>
</evidence>
<dbReference type="VEuPathDB" id="FungiDB:FUN_001866"/>
<proteinExistence type="predicted"/>
<feature type="non-terminal residue" evidence="2">
    <location>
        <position position="89"/>
    </location>
</feature>
<reference evidence="2 3" key="1">
    <citation type="submission" date="2016-04" db="EMBL/GenBank/DDBJ databases">
        <title>Genome analyses suggest a sexual origin of heterokaryosis in a supposedly ancient asexual fungus.</title>
        <authorList>
            <person name="Ropars J."/>
            <person name="Sedzielewska K."/>
            <person name="Noel J."/>
            <person name="Charron P."/>
            <person name="Farinelli L."/>
            <person name="Marton T."/>
            <person name="Kruger M."/>
            <person name="Pelin A."/>
            <person name="Brachmann A."/>
            <person name="Corradi N."/>
        </authorList>
    </citation>
    <scope>NUCLEOTIDE SEQUENCE [LARGE SCALE GENOMIC DNA]</scope>
    <source>
        <strain evidence="2 3">C2</strain>
    </source>
</reference>